<gene>
    <name evidence="2" type="ORF">PIB30_000465</name>
</gene>
<evidence type="ECO:0000313" key="2">
    <source>
        <dbReference type="EMBL" id="MED6167214.1"/>
    </source>
</evidence>
<sequence>MSLTWFGPIILFVPLPSCSRRRLLSLTFVFSSLIESPCAEQSSKNKEEEMDGYQKRRKSAEAGSMRGLNCRCRAFGVGATALEEGDDASDLIWVGVGLG</sequence>
<evidence type="ECO:0000256" key="1">
    <source>
        <dbReference type="SAM" id="MobiDB-lite"/>
    </source>
</evidence>
<keyword evidence="3" id="KW-1185">Reference proteome</keyword>
<proteinExistence type="predicted"/>
<accession>A0ABU6V1Q3</accession>
<dbReference type="EMBL" id="JASCZI010151036">
    <property type="protein sequence ID" value="MED6167214.1"/>
    <property type="molecule type" value="Genomic_DNA"/>
</dbReference>
<comment type="caution">
    <text evidence="2">The sequence shown here is derived from an EMBL/GenBank/DDBJ whole genome shotgun (WGS) entry which is preliminary data.</text>
</comment>
<feature type="region of interest" description="Disordered" evidence="1">
    <location>
        <begin position="38"/>
        <end position="62"/>
    </location>
</feature>
<protein>
    <recommendedName>
        <fullName evidence="4">Secreted protein</fullName>
    </recommendedName>
</protein>
<name>A0ABU6V1Q3_9FABA</name>
<organism evidence="2 3">
    <name type="scientific">Stylosanthes scabra</name>
    <dbReference type="NCBI Taxonomy" id="79078"/>
    <lineage>
        <taxon>Eukaryota</taxon>
        <taxon>Viridiplantae</taxon>
        <taxon>Streptophyta</taxon>
        <taxon>Embryophyta</taxon>
        <taxon>Tracheophyta</taxon>
        <taxon>Spermatophyta</taxon>
        <taxon>Magnoliopsida</taxon>
        <taxon>eudicotyledons</taxon>
        <taxon>Gunneridae</taxon>
        <taxon>Pentapetalae</taxon>
        <taxon>rosids</taxon>
        <taxon>fabids</taxon>
        <taxon>Fabales</taxon>
        <taxon>Fabaceae</taxon>
        <taxon>Papilionoideae</taxon>
        <taxon>50 kb inversion clade</taxon>
        <taxon>dalbergioids sensu lato</taxon>
        <taxon>Dalbergieae</taxon>
        <taxon>Pterocarpus clade</taxon>
        <taxon>Stylosanthes</taxon>
    </lineage>
</organism>
<evidence type="ECO:0008006" key="4">
    <source>
        <dbReference type="Google" id="ProtNLM"/>
    </source>
</evidence>
<dbReference type="Proteomes" id="UP001341840">
    <property type="component" value="Unassembled WGS sequence"/>
</dbReference>
<reference evidence="2 3" key="1">
    <citation type="journal article" date="2023" name="Plants (Basel)">
        <title>Bridging the Gap: Combining Genomics and Transcriptomics Approaches to Understand Stylosanthes scabra, an Orphan Legume from the Brazilian Caatinga.</title>
        <authorList>
            <person name="Ferreira-Neto J.R.C."/>
            <person name="da Silva M.D."/>
            <person name="Binneck E."/>
            <person name="de Melo N.F."/>
            <person name="da Silva R.H."/>
            <person name="de Melo A.L.T.M."/>
            <person name="Pandolfi V."/>
            <person name="Bustamante F.O."/>
            <person name="Brasileiro-Vidal A.C."/>
            <person name="Benko-Iseppon A.M."/>
        </authorList>
    </citation>
    <scope>NUCLEOTIDE SEQUENCE [LARGE SCALE GENOMIC DNA]</scope>
    <source>
        <tissue evidence="2">Leaves</tissue>
    </source>
</reference>
<evidence type="ECO:0000313" key="3">
    <source>
        <dbReference type="Proteomes" id="UP001341840"/>
    </source>
</evidence>